<feature type="transmembrane region" description="Helical" evidence="6">
    <location>
        <begin position="414"/>
        <end position="447"/>
    </location>
</feature>
<gene>
    <name evidence="8" type="ORF">HBF26_01160</name>
</gene>
<dbReference type="InterPro" id="IPR004477">
    <property type="entry name" value="ComEC_N"/>
</dbReference>
<dbReference type="InterPro" id="IPR004797">
    <property type="entry name" value="Competence_ComEC/Rec2"/>
</dbReference>
<feature type="transmembrane region" description="Helical" evidence="6">
    <location>
        <begin position="459"/>
        <end position="482"/>
    </location>
</feature>
<dbReference type="PROSITE" id="PS51257">
    <property type="entry name" value="PROKAR_LIPOPROTEIN"/>
    <property type="match status" value="1"/>
</dbReference>
<feature type="transmembrane region" description="Helical" evidence="6">
    <location>
        <begin position="240"/>
        <end position="265"/>
    </location>
</feature>
<evidence type="ECO:0000256" key="2">
    <source>
        <dbReference type="ARBA" id="ARBA00022475"/>
    </source>
</evidence>
<name>A0ABX0Q2N3_9GAMM</name>
<dbReference type="InterPro" id="IPR001279">
    <property type="entry name" value="Metallo-B-lactamas"/>
</dbReference>
<feature type="transmembrane region" description="Helical" evidence="6">
    <location>
        <begin position="323"/>
        <end position="341"/>
    </location>
</feature>
<evidence type="ECO:0000256" key="4">
    <source>
        <dbReference type="ARBA" id="ARBA00022989"/>
    </source>
</evidence>
<dbReference type="InterPro" id="IPR035681">
    <property type="entry name" value="ComA-like_MBL"/>
</dbReference>
<evidence type="ECO:0000313" key="8">
    <source>
        <dbReference type="EMBL" id="NID03478.1"/>
    </source>
</evidence>
<organism evidence="8 9">
    <name type="scientific">Luteibacter jiangsuensis</name>
    <dbReference type="NCBI Taxonomy" id="637577"/>
    <lineage>
        <taxon>Bacteria</taxon>
        <taxon>Pseudomonadati</taxon>
        <taxon>Pseudomonadota</taxon>
        <taxon>Gammaproteobacteria</taxon>
        <taxon>Lysobacterales</taxon>
        <taxon>Rhodanobacteraceae</taxon>
        <taxon>Luteibacter</taxon>
    </lineage>
</organism>
<accession>A0ABX0Q2N3</accession>
<dbReference type="NCBIfam" id="TIGR00360">
    <property type="entry name" value="ComEC_N-term"/>
    <property type="match status" value="1"/>
</dbReference>
<keyword evidence="9" id="KW-1185">Reference proteome</keyword>
<dbReference type="RefSeq" id="WP_167122257.1">
    <property type="nucleotide sequence ID" value="NZ_JAAQQR010000001.1"/>
</dbReference>
<keyword evidence="2" id="KW-1003">Cell membrane</keyword>
<dbReference type="CDD" id="cd07731">
    <property type="entry name" value="ComA-like_MBL-fold"/>
    <property type="match status" value="1"/>
</dbReference>
<keyword evidence="4 6" id="KW-1133">Transmembrane helix</keyword>
<dbReference type="EMBL" id="JAAQQR010000001">
    <property type="protein sequence ID" value="NID03478.1"/>
    <property type="molecule type" value="Genomic_DNA"/>
</dbReference>
<comment type="subcellular location">
    <subcellularLocation>
        <location evidence="1">Cell membrane</location>
        <topology evidence="1">Multi-pass membrane protein</topology>
    </subcellularLocation>
</comment>
<evidence type="ECO:0000256" key="1">
    <source>
        <dbReference type="ARBA" id="ARBA00004651"/>
    </source>
</evidence>
<sequence>MRIRLSPVSAAIVALVACTAVQSLAVLPSWKAAIAACILALLALLSARRDVVRLGAVAVLFAAWAVFHAALAMQARWPASLDGTDVTVTGRVIGLPRRSGADVSFVLVSESPGGDAHAPRGRIRLTWYRGAAAPAPCERWRLTVRLRRPRGILNPGPADGERNALQRRVAATGYVRAAPDNRRLSTAICADGWRARIAKALDAAVGERRARLLKALAVGDTRGLDAADWDIARATGVSHLLAISGFHVGVAAGGGALLGRLLYALLPGLALWLPRQIAQALAGLAVAGVYAVLAGLGLPTVRSLLMIAVVVLAACFRRRTNGASLLAVASLVVLGFDPLSVLSAGFWLSFAGVGFLMLCVTPVSDGWRGWLGGLLRAQAVMSVTLLPLCLWFFGSASLAGFAANLVAAPLVSFVVVPLTLIGCALLGAPALASVFLMPACWVLSHLWRLLEAMARMPMAAIGVAEGIVVTTILATAGAAWLFAPRGVPLRGCGALLLLPMLLPPRDPPQHGAFRMWVLDVGQGLAVLVRTRSHTLVYDTGPAYAGGRDAGAGVVLPAIAALGIGPVDRLVVSHGDSDHAGGAGSIVSRYPEAVRLSGEPGRLGFRSLPCAGQAPWSWDGVFFRFIEVPEARGGKTASNDRSCVLAVEGIGGRLMLTGDIGHGAERRMAAGDMASSLPTITTMAHHGSRHSSDVSWLAAVKPAISIASAGWRNRFGHPHPSIVDRHAAMGAEVYVTARSGAIRVDFPVAGPPVIVREWRRPATRYWHE</sequence>
<dbReference type="Gene3D" id="3.60.15.10">
    <property type="entry name" value="Ribonuclease Z/Hydroxyacylglutathione hydrolase-like"/>
    <property type="match status" value="1"/>
</dbReference>
<dbReference type="SMART" id="SM00849">
    <property type="entry name" value="Lactamase_B"/>
    <property type="match status" value="1"/>
</dbReference>
<comment type="caution">
    <text evidence="8">The sequence shown here is derived from an EMBL/GenBank/DDBJ whole genome shotgun (WGS) entry which is preliminary data.</text>
</comment>
<evidence type="ECO:0000256" key="6">
    <source>
        <dbReference type="SAM" id="Phobius"/>
    </source>
</evidence>
<evidence type="ECO:0000259" key="7">
    <source>
        <dbReference type="SMART" id="SM00849"/>
    </source>
</evidence>
<dbReference type="Pfam" id="PF00753">
    <property type="entry name" value="Lactamase_B"/>
    <property type="match status" value="1"/>
</dbReference>
<dbReference type="PANTHER" id="PTHR30619">
    <property type="entry name" value="DNA INTERNALIZATION/COMPETENCE PROTEIN COMEC/REC2"/>
    <property type="match status" value="1"/>
</dbReference>
<feature type="transmembrane region" description="Helical" evidence="6">
    <location>
        <begin position="54"/>
        <end position="73"/>
    </location>
</feature>
<evidence type="ECO:0000256" key="5">
    <source>
        <dbReference type="ARBA" id="ARBA00023136"/>
    </source>
</evidence>
<dbReference type="InterPro" id="IPR052159">
    <property type="entry name" value="Competence_DNA_uptake"/>
</dbReference>
<keyword evidence="5 6" id="KW-0472">Membrane</keyword>
<feature type="transmembrane region" description="Helical" evidence="6">
    <location>
        <begin position="277"/>
        <end position="294"/>
    </location>
</feature>
<protein>
    <submittedName>
        <fullName evidence="8">DNA internalization-related competence protein ComEC/Rec2</fullName>
    </submittedName>
</protein>
<feature type="domain" description="Metallo-beta-lactamase" evidence="7">
    <location>
        <begin position="522"/>
        <end position="710"/>
    </location>
</feature>
<evidence type="ECO:0000256" key="3">
    <source>
        <dbReference type="ARBA" id="ARBA00022692"/>
    </source>
</evidence>
<keyword evidence="3 6" id="KW-0812">Transmembrane</keyword>
<proteinExistence type="predicted"/>
<dbReference type="SUPFAM" id="SSF56281">
    <property type="entry name" value="Metallo-hydrolase/oxidoreductase"/>
    <property type="match status" value="1"/>
</dbReference>
<dbReference type="InterPro" id="IPR036866">
    <property type="entry name" value="RibonucZ/Hydroxyglut_hydro"/>
</dbReference>
<evidence type="ECO:0000313" key="9">
    <source>
        <dbReference type="Proteomes" id="UP001429601"/>
    </source>
</evidence>
<dbReference type="PANTHER" id="PTHR30619:SF1">
    <property type="entry name" value="RECOMBINATION PROTEIN 2"/>
    <property type="match status" value="1"/>
</dbReference>
<dbReference type="Pfam" id="PF13567">
    <property type="entry name" value="DUF4131"/>
    <property type="match status" value="1"/>
</dbReference>
<dbReference type="Proteomes" id="UP001429601">
    <property type="component" value="Unassembled WGS sequence"/>
</dbReference>
<feature type="transmembrane region" description="Helical" evidence="6">
    <location>
        <begin position="379"/>
        <end position="402"/>
    </location>
</feature>
<dbReference type="Pfam" id="PF03772">
    <property type="entry name" value="Competence"/>
    <property type="match status" value="1"/>
</dbReference>
<dbReference type="NCBIfam" id="TIGR00361">
    <property type="entry name" value="ComEC_Rec2"/>
    <property type="match status" value="1"/>
</dbReference>
<dbReference type="InterPro" id="IPR025405">
    <property type="entry name" value="DUF4131"/>
</dbReference>
<reference evidence="8 9" key="1">
    <citation type="journal article" date="2011" name="Curr. Microbiol.">
        <title>Luteibacter jiangsuensis sp. nov.: a methamidophos-degrading bacterium isolated from a methamidophos-manufacturing factory.</title>
        <authorList>
            <person name="Wang L."/>
            <person name="Wang G.L."/>
            <person name="Li S.P."/>
            <person name="Jiang J.D."/>
        </authorList>
    </citation>
    <scope>NUCLEOTIDE SEQUENCE [LARGE SCALE GENOMIC DNA]</scope>
    <source>
        <strain evidence="8 9">CGMCC 1.10133</strain>
    </source>
</reference>